<sequence length="202" mass="23844">MRFWPPFHTYSLDIISTIPNKFIFRAPDRIRLQMTVDHLEINENPGTCLTHYNHSTRLWECFHSPSTIGHHRLFIWALDNEKDEQWSTAVRFDIYIEQKTESKSYPITTNIFNRLRCELITPMNGILSRKNLPSHIIIRAPNVHDVQLQIDEQTLIKGKSYQNDIYKLEIPTVISDHATKCVVMGIYSDDMYYSILITYKIE</sequence>
<dbReference type="EMBL" id="CAJNOG010000031">
    <property type="protein sequence ID" value="CAF0802839.1"/>
    <property type="molecule type" value="Genomic_DNA"/>
</dbReference>
<accession>A0A813WG86</accession>
<dbReference type="OrthoDB" id="9975611at2759"/>
<gene>
    <name evidence="1" type="ORF">JYZ213_LOCUS5353</name>
    <name evidence="4" type="ORF">OKA104_LOCUS15492</name>
    <name evidence="3" type="ORF">OXD698_LOCUS9609</name>
    <name evidence="2" type="ORF">VCS650_LOCUS6852</name>
</gene>
<dbReference type="AlphaFoldDB" id="A0A813WG86"/>
<dbReference type="EMBL" id="CAJOAY010000853">
    <property type="protein sequence ID" value="CAF3747666.1"/>
    <property type="molecule type" value="Genomic_DNA"/>
</dbReference>
<protein>
    <submittedName>
        <fullName evidence="2">Uncharacterized protein</fullName>
    </submittedName>
</protein>
<evidence type="ECO:0000313" key="3">
    <source>
        <dbReference type="EMBL" id="CAF3661217.1"/>
    </source>
</evidence>
<dbReference type="Proteomes" id="UP000663891">
    <property type="component" value="Unassembled WGS sequence"/>
</dbReference>
<comment type="caution">
    <text evidence="2">The sequence shown here is derived from an EMBL/GenBank/DDBJ whole genome shotgun (WGS) entry which is preliminary data.</text>
</comment>
<proteinExistence type="predicted"/>
<name>A0A813WG86_9BILA</name>
<organism evidence="2 5">
    <name type="scientific">Adineta steineri</name>
    <dbReference type="NCBI Taxonomy" id="433720"/>
    <lineage>
        <taxon>Eukaryota</taxon>
        <taxon>Metazoa</taxon>
        <taxon>Spiralia</taxon>
        <taxon>Gnathifera</taxon>
        <taxon>Rotifera</taxon>
        <taxon>Eurotatoria</taxon>
        <taxon>Bdelloidea</taxon>
        <taxon>Adinetida</taxon>
        <taxon>Adinetidae</taxon>
        <taxon>Adineta</taxon>
    </lineage>
</organism>
<evidence type="ECO:0000313" key="4">
    <source>
        <dbReference type="EMBL" id="CAF3747666.1"/>
    </source>
</evidence>
<dbReference type="Proteomes" id="UP000663844">
    <property type="component" value="Unassembled WGS sequence"/>
</dbReference>
<evidence type="ECO:0000313" key="1">
    <source>
        <dbReference type="EMBL" id="CAF0802839.1"/>
    </source>
</evidence>
<dbReference type="Proteomes" id="UP000663881">
    <property type="component" value="Unassembled WGS sequence"/>
</dbReference>
<dbReference type="EMBL" id="CAJOAZ010000490">
    <property type="protein sequence ID" value="CAF3661217.1"/>
    <property type="molecule type" value="Genomic_DNA"/>
</dbReference>
<dbReference type="Proteomes" id="UP000663845">
    <property type="component" value="Unassembled WGS sequence"/>
</dbReference>
<evidence type="ECO:0000313" key="5">
    <source>
        <dbReference type="Proteomes" id="UP000663891"/>
    </source>
</evidence>
<evidence type="ECO:0000313" key="2">
    <source>
        <dbReference type="EMBL" id="CAF0854499.1"/>
    </source>
</evidence>
<reference evidence="2" key="1">
    <citation type="submission" date="2021-02" db="EMBL/GenBank/DDBJ databases">
        <authorList>
            <person name="Nowell W R."/>
        </authorList>
    </citation>
    <scope>NUCLEOTIDE SEQUENCE</scope>
</reference>
<dbReference type="EMBL" id="CAJNON010000042">
    <property type="protein sequence ID" value="CAF0854499.1"/>
    <property type="molecule type" value="Genomic_DNA"/>
</dbReference>